<sequence>MEVMKHQDGGDETSGCRAEVGAFRDITSPHDNLTRTKDRGRALAPPQMRLASRVKQRQDKAETSHFHNTNMQAGLVATAEGFRKKRKTDKLYNTALENTNVVKEKKLRSLATKGVVQVLNTLEQCQQEKKRASNTYDKKPTSQVSEMSAITSGNSGLMNFLLKKTMGGERKLFGEVKDEDDDQR</sequence>
<dbReference type="Pfam" id="PF07890">
    <property type="entry name" value="Rrp15p"/>
    <property type="match status" value="1"/>
</dbReference>
<organism evidence="2 3">
    <name type="scientific">Hyalella azteca</name>
    <name type="common">Amphipod</name>
    <dbReference type="NCBI Taxonomy" id="294128"/>
    <lineage>
        <taxon>Eukaryota</taxon>
        <taxon>Metazoa</taxon>
        <taxon>Ecdysozoa</taxon>
        <taxon>Arthropoda</taxon>
        <taxon>Crustacea</taxon>
        <taxon>Multicrustacea</taxon>
        <taxon>Malacostraca</taxon>
        <taxon>Eumalacostraca</taxon>
        <taxon>Peracarida</taxon>
        <taxon>Amphipoda</taxon>
        <taxon>Senticaudata</taxon>
        <taxon>Talitrida</taxon>
        <taxon>Talitroidea</taxon>
        <taxon>Hyalellidae</taxon>
        <taxon>Hyalella</taxon>
    </lineage>
</organism>
<name>A0A8B7P7C5_HYAAZ</name>
<evidence type="ECO:0000313" key="2">
    <source>
        <dbReference type="Proteomes" id="UP000694843"/>
    </source>
</evidence>
<dbReference type="GeneID" id="108677329"/>
<protein>
    <submittedName>
        <fullName evidence="3">Uncharacterized protein LOC108677329</fullName>
    </submittedName>
</protein>
<evidence type="ECO:0000256" key="1">
    <source>
        <dbReference type="SAM" id="MobiDB-lite"/>
    </source>
</evidence>
<keyword evidence="2" id="KW-1185">Reference proteome</keyword>
<feature type="compositionally biased region" description="Basic and acidic residues" evidence="1">
    <location>
        <begin position="130"/>
        <end position="140"/>
    </location>
</feature>
<dbReference type="InterPro" id="IPR012459">
    <property type="entry name" value="Rrp15"/>
</dbReference>
<dbReference type="Proteomes" id="UP000694843">
    <property type="component" value="Unplaced"/>
</dbReference>
<dbReference type="AlphaFoldDB" id="A0A8B7P7C5"/>
<dbReference type="KEGG" id="hazt:108677329"/>
<feature type="compositionally biased region" description="Polar residues" evidence="1">
    <location>
        <begin position="141"/>
        <end position="150"/>
    </location>
</feature>
<accession>A0A8B7P7C5</accession>
<feature type="region of interest" description="Disordered" evidence="1">
    <location>
        <begin position="130"/>
        <end position="150"/>
    </location>
</feature>
<reference evidence="3" key="1">
    <citation type="submission" date="2025-08" db="UniProtKB">
        <authorList>
            <consortium name="RefSeq"/>
        </authorList>
    </citation>
    <scope>IDENTIFICATION</scope>
    <source>
        <tissue evidence="3">Whole organism</tissue>
    </source>
</reference>
<proteinExistence type="predicted"/>
<dbReference type="RefSeq" id="XP_018021036.1">
    <property type="nucleotide sequence ID" value="XM_018165547.2"/>
</dbReference>
<evidence type="ECO:0000313" key="3">
    <source>
        <dbReference type="RefSeq" id="XP_018021036.1"/>
    </source>
</evidence>
<dbReference type="GO" id="GO:0006364">
    <property type="term" value="P:rRNA processing"/>
    <property type="evidence" value="ECO:0007669"/>
    <property type="project" value="InterPro"/>
</dbReference>
<gene>
    <name evidence="3" type="primary">LOC108677329</name>
</gene>